<dbReference type="InterPro" id="IPR000719">
    <property type="entry name" value="Prot_kinase_dom"/>
</dbReference>
<feature type="domain" description="Protein kinase" evidence="14">
    <location>
        <begin position="25"/>
        <end position="278"/>
    </location>
</feature>
<dbReference type="Gene3D" id="3.30.200.20">
    <property type="entry name" value="Phosphorylase Kinase, domain 1"/>
    <property type="match status" value="1"/>
</dbReference>
<protein>
    <recommendedName>
        <fullName evidence="2">non-specific serine/threonine protein kinase</fullName>
        <ecNumber evidence="2">2.7.11.1</ecNumber>
    </recommendedName>
</protein>
<feature type="compositionally biased region" description="Polar residues" evidence="13">
    <location>
        <begin position="384"/>
        <end position="393"/>
    </location>
</feature>
<feature type="binding site" evidence="11">
    <location>
        <position position="61"/>
    </location>
    <ligand>
        <name>ATP</name>
        <dbReference type="ChEBI" id="CHEBI:30616"/>
    </ligand>
</feature>
<evidence type="ECO:0000256" key="11">
    <source>
        <dbReference type="PROSITE-ProRule" id="PRU10141"/>
    </source>
</evidence>
<evidence type="ECO:0000256" key="13">
    <source>
        <dbReference type="SAM" id="MobiDB-lite"/>
    </source>
</evidence>
<evidence type="ECO:0000256" key="6">
    <source>
        <dbReference type="ARBA" id="ARBA00022777"/>
    </source>
</evidence>
<keyword evidence="7 11" id="KW-0067">ATP-binding</keyword>
<dbReference type="PANTHER" id="PTHR47167">
    <property type="entry name" value="SERINE/THREONINE-PROTEIN KINASE TAO1-LIKE PROTEIN"/>
    <property type="match status" value="1"/>
</dbReference>
<dbReference type="CDD" id="cd06607">
    <property type="entry name" value="STKc_TAO"/>
    <property type="match status" value="1"/>
</dbReference>
<dbReference type="EMBL" id="NWSH01001194">
    <property type="protein sequence ID" value="PCG72170.1"/>
    <property type="molecule type" value="Genomic_DNA"/>
</dbReference>
<evidence type="ECO:0000256" key="1">
    <source>
        <dbReference type="ARBA" id="ARBA00008874"/>
    </source>
</evidence>
<evidence type="ECO:0000313" key="15">
    <source>
        <dbReference type="EMBL" id="PCG72170.1"/>
    </source>
</evidence>
<feature type="compositionally biased region" description="Low complexity" evidence="13">
    <location>
        <begin position="371"/>
        <end position="383"/>
    </location>
</feature>
<dbReference type="SMART" id="SM00220">
    <property type="entry name" value="S_TKc"/>
    <property type="match status" value="1"/>
</dbReference>
<dbReference type="InterPro" id="IPR011009">
    <property type="entry name" value="Kinase-like_dom_sf"/>
</dbReference>
<organism evidence="15">
    <name type="scientific">Heliothis virescens</name>
    <name type="common">Tobacco budworm moth</name>
    <dbReference type="NCBI Taxonomy" id="7102"/>
    <lineage>
        <taxon>Eukaryota</taxon>
        <taxon>Metazoa</taxon>
        <taxon>Ecdysozoa</taxon>
        <taxon>Arthropoda</taxon>
        <taxon>Hexapoda</taxon>
        <taxon>Insecta</taxon>
        <taxon>Pterygota</taxon>
        <taxon>Neoptera</taxon>
        <taxon>Endopterygota</taxon>
        <taxon>Lepidoptera</taxon>
        <taxon>Glossata</taxon>
        <taxon>Ditrysia</taxon>
        <taxon>Noctuoidea</taxon>
        <taxon>Noctuidae</taxon>
        <taxon>Heliothinae</taxon>
        <taxon>Heliothis</taxon>
    </lineage>
</organism>
<comment type="caution">
    <text evidence="15">The sequence shown here is derived from an EMBL/GenBank/DDBJ whole genome shotgun (WGS) entry which is preliminary data.</text>
</comment>
<keyword evidence="8 12" id="KW-0175">Coiled coil</keyword>
<dbReference type="FunFam" id="1.10.510.10:FF:000030">
    <property type="entry name" value="Serine/threonine-protein kinase TAO2, putative"/>
    <property type="match status" value="1"/>
</dbReference>
<dbReference type="GO" id="GO:0004674">
    <property type="term" value="F:protein serine/threonine kinase activity"/>
    <property type="evidence" value="ECO:0007669"/>
    <property type="project" value="UniProtKB-KW"/>
</dbReference>
<feature type="region of interest" description="Disordered" evidence="13">
    <location>
        <begin position="323"/>
        <end position="393"/>
    </location>
</feature>
<feature type="compositionally biased region" description="Polar residues" evidence="13">
    <location>
        <begin position="1298"/>
        <end position="1314"/>
    </location>
</feature>
<dbReference type="STRING" id="7102.A0A2A4JL83"/>
<feature type="coiled-coil region" evidence="12">
    <location>
        <begin position="852"/>
        <end position="1228"/>
    </location>
</feature>
<dbReference type="Pfam" id="PF00069">
    <property type="entry name" value="Pkinase"/>
    <property type="match status" value="1"/>
</dbReference>
<dbReference type="PROSITE" id="PS00107">
    <property type="entry name" value="PROTEIN_KINASE_ATP"/>
    <property type="match status" value="1"/>
</dbReference>
<evidence type="ECO:0000256" key="7">
    <source>
        <dbReference type="ARBA" id="ARBA00022840"/>
    </source>
</evidence>
<feature type="compositionally biased region" description="Basic and acidic residues" evidence="13">
    <location>
        <begin position="598"/>
        <end position="636"/>
    </location>
</feature>
<evidence type="ECO:0000256" key="4">
    <source>
        <dbReference type="ARBA" id="ARBA00022679"/>
    </source>
</evidence>
<dbReference type="GO" id="GO:0005737">
    <property type="term" value="C:cytoplasm"/>
    <property type="evidence" value="ECO:0007669"/>
    <property type="project" value="TreeGrafter"/>
</dbReference>
<evidence type="ECO:0000256" key="8">
    <source>
        <dbReference type="ARBA" id="ARBA00023054"/>
    </source>
</evidence>
<feature type="region of interest" description="Disordered" evidence="13">
    <location>
        <begin position="1288"/>
        <end position="1320"/>
    </location>
</feature>
<keyword evidence="6" id="KW-0418">Kinase</keyword>
<dbReference type="SUPFAM" id="SSF56112">
    <property type="entry name" value="Protein kinase-like (PK-like)"/>
    <property type="match status" value="1"/>
</dbReference>
<dbReference type="PANTHER" id="PTHR47167:SF4">
    <property type="entry name" value="SERINE_THREONINE-PROTEIN KINASE TAO"/>
    <property type="match status" value="1"/>
</dbReference>
<evidence type="ECO:0000256" key="9">
    <source>
        <dbReference type="ARBA" id="ARBA00047899"/>
    </source>
</evidence>
<feature type="compositionally biased region" description="Polar residues" evidence="13">
    <location>
        <begin position="336"/>
        <end position="348"/>
    </location>
</feature>
<accession>A0A2A4JL83</accession>
<gene>
    <name evidence="15" type="ORF">B5V51_1089</name>
</gene>
<keyword evidence="4" id="KW-0808">Transferase</keyword>
<feature type="compositionally biased region" description="Low complexity" evidence="13">
    <location>
        <begin position="349"/>
        <end position="362"/>
    </location>
</feature>
<proteinExistence type="inferred from homology"/>
<evidence type="ECO:0000256" key="5">
    <source>
        <dbReference type="ARBA" id="ARBA00022741"/>
    </source>
</evidence>
<feature type="coiled-coil region" evidence="12">
    <location>
        <begin position="682"/>
        <end position="709"/>
    </location>
</feature>
<reference evidence="15" key="1">
    <citation type="submission" date="2017-09" db="EMBL/GenBank/DDBJ databases">
        <title>Contemporary evolution of a Lepidopteran species, Heliothis virescens, in response to modern agricultural practices.</title>
        <authorList>
            <person name="Fritz M.L."/>
            <person name="Deyonke A.M."/>
            <person name="Papanicolaou A."/>
            <person name="Micinski S."/>
            <person name="Westbrook J."/>
            <person name="Gould F."/>
        </authorList>
    </citation>
    <scope>NUCLEOTIDE SEQUENCE [LARGE SCALE GENOMIC DNA]</scope>
    <source>
        <strain evidence="15">HvINT-</strain>
        <tissue evidence="15">Whole body</tissue>
    </source>
</reference>
<evidence type="ECO:0000256" key="3">
    <source>
        <dbReference type="ARBA" id="ARBA00022527"/>
    </source>
</evidence>
<dbReference type="InterPro" id="IPR051234">
    <property type="entry name" value="TAO_STE20_kinase"/>
</dbReference>
<comment type="catalytic activity">
    <reaction evidence="9">
        <text>L-threonyl-[protein] + ATP = O-phospho-L-threonyl-[protein] + ADP + H(+)</text>
        <dbReference type="Rhea" id="RHEA:46608"/>
        <dbReference type="Rhea" id="RHEA-COMP:11060"/>
        <dbReference type="Rhea" id="RHEA-COMP:11605"/>
        <dbReference type="ChEBI" id="CHEBI:15378"/>
        <dbReference type="ChEBI" id="CHEBI:30013"/>
        <dbReference type="ChEBI" id="CHEBI:30616"/>
        <dbReference type="ChEBI" id="CHEBI:61977"/>
        <dbReference type="ChEBI" id="CHEBI:456216"/>
        <dbReference type="EC" id="2.7.11.1"/>
    </reaction>
</comment>
<dbReference type="Gene3D" id="1.10.510.10">
    <property type="entry name" value="Transferase(Phosphotransferase) domain 1"/>
    <property type="match status" value="1"/>
</dbReference>
<keyword evidence="5 11" id="KW-0547">Nucleotide-binding</keyword>
<dbReference type="EC" id="2.7.11.1" evidence="2"/>
<dbReference type="GO" id="GO:0005524">
    <property type="term" value="F:ATP binding"/>
    <property type="evidence" value="ECO:0007669"/>
    <property type="project" value="UniProtKB-UniRule"/>
</dbReference>
<sequence>MPRPGSLKDPDIAELFSRHDPEKIFEDLREIGHGSFGAVYYARCNLTKEIVAIKKMSYVGKQSEEKWQDILKEIKFLKQLEHPNTIEYKGCYKREHTAWLVMEYCVGSASDIIEVHKRPLREEEIAAICEGVVCGLSYLHSLGRIHRDIKAGNILLTENGTVKLADFGSASIKCPANSFVGTPYWMAPEVILAMDEGQYDGKVDVWSLGITCIELAERKPPYFNMNAMSALYHIAQNDSPTLQAPEWTDTFRYFVEACLQKNPQDRPSSTKLLSHPFITRPRSPNVLVDLIQRTKAAVRDLDNLNYRKMKKILMVDADNESAIGDSEETAEERSGGDSSKSNSATSEHSAAGASSQSSSSGSLRRRPHPPVNANHHQHQQQPQYTHLNHQHSAQPTRVGKSWLFSCWCFVRRESDSPLAGAHDDYVNRDALRDYANRDSLCDDYADDYANRDAIRQARADRPAADYVNAPWRRPPEPGVSAAMSLVSEHGANNFATIRTTSIVTKQQKEHNQEMHEQMSGYKRMRREHQAALLKLEERCKADVDAHKAQLDREYEALLQQLSRDLERLQTKHAQELERKQKQNAAAEKKLIKDITARQEQDRKAFETQRKREYKANKERWKKELSMDDATPKRQRDATLQSQKDNLKQAEAAEEMRLVRSQREYLELELRRFRRRRMLALHHKEQELLREELNKRQNQLEQAHAMLLRHHEKTQELEYRQQKGVHALREEQLSNQHGTELANQRDYMQRAEHELRKKHALQLKQQPKSLKQKEMQIRKQFRETCKIQTRQYKALKAQILQMTAKEHQKEVIKTLKDEKRRKLVLLGEQYDQSITEMLQKQTVRLDESQMMECQQLKKQLEHELDMLTAYQSKSKMQAEAQRNRERRELEERVAVRRALLEQKAEAQRNRERRELEERVAVRRALLEQKAEAQRNRERRELEERVAVRRALLEQKAEAQRNRERRELEERVAVRRALLEQKAEAQRNRERRELEERVAVRRALLEQKAEAQRNRERRELEERVAVRRALLEQKAEAQRNRERRELEERVAVRRALLEQKAEAQRNRERRELEERVAVRRALLEQKAEAQRNRERRELEERVAVRRALLEQKAEAQRNRERRELEERVAVRRALLEQKAEAQRNRERRELEERVAVRRALLEQKAEAQRNRERRELEERVAVRRALLEQKAEAQRNRERRELEERVAVRRALLEQKAEAQRNRERRELEERVAVRRALLEQKMESECAQFVAERAERTRLLHERHERELDHFDSESARLGFSAMAIAEGSREGYGEEEQSLSGSMLSLAHSNSSASFAAGSL</sequence>
<comment type="catalytic activity">
    <reaction evidence="10">
        <text>L-seryl-[protein] + ATP = O-phospho-L-seryl-[protein] + ADP + H(+)</text>
        <dbReference type="Rhea" id="RHEA:17989"/>
        <dbReference type="Rhea" id="RHEA-COMP:9863"/>
        <dbReference type="Rhea" id="RHEA-COMP:11604"/>
        <dbReference type="ChEBI" id="CHEBI:15378"/>
        <dbReference type="ChEBI" id="CHEBI:29999"/>
        <dbReference type="ChEBI" id="CHEBI:30616"/>
        <dbReference type="ChEBI" id="CHEBI:83421"/>
        <dbReference type="ChEBI" id="CHEBI:456216"/>
        <dbReference type="EC" id="2.7.11.1"/>
    </reaction>
</comment>
<comment type="similarity">
    <text evidence="1">Belongs to the protein kinase superfamily. STE Ser/Thr protein kinase family. STE20 subfamily.</text>
</comment>
<dbReference type="PROSITE" id="PS50011">
    <property type="entry name" value="PROTEIN_KINASE_DOM"/>
    <property type="match status" value="1"/>
</dbReference>
<evidence type="ECO:0000259" key="14">
    <source>
        <dbReference type="PROSITE" id="PS50011"/>
    </source>
</evidence>
<feature type="region of interest" description="Disordered" evidence="13">
    <location>
        <begin position="598"/>
        <end position="647"/>
    </location>
</feature>
<dbReference type="FunFam" id="3.30.200.20:FF:000029">
    <property type="entry name" value="Serine/threonine-protein kinase TAO2, putative"/>
    <property type="match status" value="1"/>
</dbReference>
<dbReference type="InterPro" id="IPR017441">
    <property type="entry name" value="Protein_kinase_ATP_BS"/>
</dbReference>
<evidence type="ECO:0000256" key="10">
    <source>
        <dbReference type="ARBA" id="ARBA00048679"/>
    </source>
</evidence>
<evidence type="ECO:0000256" key="12">
    <source>
        <dbReference type="SAM" id="Coils"/>
    </source>
</evidence>
<keyword evidence="3" id="KW-0723">Serine/threonine-protein kinase</keyword>
<evidence type="ECO:0000256" key="2">
    <source>
        <dbReference type="ARBA" id="ARBA00012513"/>
    </source>
</evidence>
<name>A0A2A4JL83_HELVI</name>